<protein>
    <submittedName>
        <fullName evidence="1">Uncharacterized protein</fullName>
    </submittedName>
</protein>
<evidence type="ECO:0000313" key="2">
    <source>
        <dbReference type="Proteomes" id="UP000054217"/>
    </source>
</evidence>
<reference evidence="1 2" key="1">
    <citation type="submission" date="2014-04" db="EMBL/GenBank/DDBJ databases">
        <authorList>
            <consortium name="DOE Joint Genome Institute"/>
            <person name="Kuo A."/>
            <person name="Kohler A."/>
            <person name="Costa M.D."/>
            <person name="Nagy L.G."/>
            <person name="Floudas D."/>
            <person name="Copeland A."/>
            <person name="Barry K.W."/>
            <person name="Cichocki N."/>
            <person name="Veneault-Fourrey C."/>
            <person name="LaButti K."/>
            <person name="Lindquist E.A."/>
            <person name="Lipzen A."/>
            <person name="Lundell T."/>
            <person name="Morin E."/>
            <person name="Murat C."/>
            <person name="Sun H."/>
            <person name="Tunlid A."/>
            <person name="Henrissat B."/>
            <person name="Grigoriev I.V."/>
            <person name="Hibbett D.S."/>
            <person name="Martin F."/>
            <person name="Nordberg H.P."/>
            <person name="Cantor M.N."/>
            <person name="Hua S.X."/>
        </authorList>
    </citation>
    <scope>NUCLEOTIDE SEQUENCE [LARGE SCALE GENOMIC DNA]</scope>
    <source>
        <strain evidence="1 2">Marx 270</strain>
    </source>
</reference>
<name>A0A0C3NMX9_PISTI</name>
<dbReference type="HOGENOM" id="CLU_084543_0_0_1"/>
<gene>
    <name evidence="1" type="ORF">M404DRAFT_16851</name>
</gene>
<proteinExistence type="predicted"/>
<dbReference type="EMBL" id="KN832042">
    <property type="protein sequence ID" value="KIN96683.1"/>
    <property type="molecule type" value="Genomic_DNA"/>
</dbReference>
<dbReference type="Proteomes" id="UP000054217">
    <property type="component" value="Unassembled WGS sequence"/>
</dbReference>
<accession>A0A0C3NMX9</accession>
<keyword evidence="2" id="KW-1185">Reference proteome</keyword>
<evidence type="ECO:0000313" key="1">
    <source>
        <dbReference type="EMBL" id="KIN96683.1"/>
    </source>
</evidence>
<organism evidence="1 2">
    <name type="scientific">Pisolithus tinctorius Marx 270</name>
    <dbReference type="NCBI Taxonomy" id="870435"/>
    <lineage>
        <taxon>Eukaryota</taxon>
        <taxon>Fungi</taxon>
        <taxon>Dikarya</taxon>
        <taxon>Basidiomycota</taxon>
        <taxon>Agaricomycotina</taxon>
        <taxon>Agaricomycetes</taxon>
        <taxon>Agaricomycetidae</taxon>
        <taxon>Boletales</taxon>
        <taxon>Sclerodermatineae</taxon>
        <taxon>Pisolithaceae</taxon>
        <taxon>Pisolithus</taxon>
    </lineage>
</organism>
<dbReference type="InParanoid" id="A0A0C3NMX9"/>
<reference evidence="2" key="2">
    <citation type="submission" date="2015-01" db="EMBL/GenBank/DDBJ databases">
        <title>Evolutionary Origins and Diversification of the Mycorrhizal Mutualists.</title>
        <authorList>
            <consortium name="DOE Joint Genome Institute"/>
            <consortium name="Mycorrhizal Genomics Consortium"/>
            <person name="Kohler A."/>
            <person name="Kuo A."/>
            <person name="Nagy L.G."/>
            <person name="Floudas D."/>
            <person name="Copeland A."/>
            <person name="Barry K.W."/>
            <person name="Cichocki N."/>
            <person name="Veneault-Fourrey C."/>
            <person name="LaButti K."/>
            <person name="Lindquist E.A."/>
            <person name="Lipzen A."/>
            <person name="Lundell T."/>
            <person name="Morin E."/>
            <person name="Murat C."/>
            <person name="Riley R."/>
            <person name="Ohm R."/>
            <person name="Sun H."/>
            <person name="Tunlid A."/>
            <person name="Henrissat B."/>
            <person name="Grigoriev I.V."/>
            <person name="Hibbett D.S."/>
            <person name="Martin F."/>
        </authorList>
    </citation>
    <scope>NUCLEOTIDE SEQUENCE [LARGE SCALE GENOMIC DNA]</scope>
    <source>
        <strain evidence="2">Marx 270</strain>
    </source>
</reference>
<dbReference type="AlphaFoldDB" id="A0A0C3NMX9"/>
<sequence>MGCFQELSSWQKSFKHEWQHASNTPITIPLNDKYQPDTHKWVCTCPYLVKSQFLISKPLVQSVHMVSPIFFLEQVDRGTESKGDMLRLEEEMLDEGGDKDACEHIVDTVAHHSVGMDTHTFQECFQSIIMNFHDFCDGLEYQIQFNDRRMLHTVKCEGASFIQLMENLNSSLRQSPTTWEKGTANAMFYCTWPSLSDQAT</sequence>
<dbReference type="OrthoDB" id="2661395at2759"/>